<reference evidence="2 3" key="1">
    <citation type="journal article" date="2020" name="Nat. Food">
        <title>A phased Vanilla planifolia genome enables genetic improvement of flavour and production.</title>
        <authorList>
            <person name="Hasing T."/>
            <person name="Tang H."/>
            <person name="Brym M."/>
            <person name="Khazi F."/>
            <person name="Huang T."/>
            <person name="Chambers A.H."/>
        </authorList>
    </citation>
    <scope>NUCLEOTIDE SEQUENCE [LARGE SCALE GENOMIC DNA]</scope>
    <source>
        <tissue evidence="2">Leaf</tissue>
    </source>
</reference>
<evidence type="ECO:0000313" key="2">
    <source>
        <dbReference type="EMBL" id="KAG0466368.1"/>
    </source>
</evidence>
<sequence length="137" mass="14623">MSYALQQRTPENFVHGAICQPRQQMGPTNVCPYISSASFHPSTSHRHPRPSQEPPPPCSTPSTPQVSPPPTSSRRPPPPLFSIPPPLGTTSHHLPSPAPPSSLPYSSPAATARNPSPRHHPFTSPFAAYPTPATSST</sequence>
<feature type="compositionally biased region" description="Low complexity" evidence="1">
    <location>
        <begin position="103"/>
        <end position="112"/>
    </location>
</feature>
<feature type="compositionally biased region" description="Pro residues" evidence="1">
    <location>
        <begin position="66"/>
        <end position="87"/>
    </location>
</feature>
<accession>A0A835QCJ1</accession>
<feature type="region of interest" description="Disordered" evidence="1">
    <location>
        <begin position="1"/>
        <end position="137"/>
    </location>
</feature>
<organism evidence="2 3">
    <name type="scientific">Vanilla planifolia</name>
    <name type="common">Vanilla</name>
    <dbReference type="NCBI Taxonomy" id="51239"/>
    <lineage>
        <taxon>Eukaryota</taxon>
        <taxon>Viridiplantae</taxon>
        <taxon>Streptophyta</taxon>
        <taxon>Embryophyta</taxon>
        <taxon>Tracheophyta</taxon>
        <taxon>Spermatophyta</taxon>
        <taxon>Magnoliopsida</taxon>
        <taxon>Liliopsida</taxon>
        <taxon>Asparagales</taxon>
        <taxon>Orchidaceae</taxon>
        <taxon>Vanilloideae</taxon>
        <taxon>Vanilleae</taxon>
        <taxon>Vanilla</taxon>
    </lineage>
</organism>
<proteinExistence type="predicted"/>
<dbReference type="PRINTS" id="PR01217">
    <property type="entry name" value="PRICHEXTENSN"/>
</dbReference>
<dbReference type="EMBL" id="JADCNL010000009">
    <property type="protein sequence ID" value="KAG0466368.1"/>
    <property type="molecule type" value="Genomic_DNA"/>
</dbReference>
<protein>
    <submittedName>
        <fullName evidence="2">Uncharacterized protein</fullName>
    </submittedName>
</protein>
<evidence type="ECO:0000256" key="1">
    <source>
        <dbReference type="SAM" id="MobiDB-lite"/>
    </source>
</evidence>
<dbReference type="OrthoDB" id="25620at2759"/>
<name>A0A835QCJ1_VANPL</name>
<gene>
    <name evidence="2" type="ORF">HPP92_017948</name>
</gene>
<keyword evidence="3" id="KW-1185">Reference proteome</keyword>
<dbReference type="Proteomes" id="UP000636800">
    <property type="component" value="Unassembled WGS sequence"/>
</dbReference>
<dbReference type="AlphaFoldDB" id="A0A835QCJ1"/>
<comment type="caution">
    <text evidence="2">The sequence shown here is derived from an EMBL/GenBank/DDBJ whole genome shotgun (WGS) entry which is preliminary data.</text>
</comment>
<evidence type="ECO:0000313" key="3">
    <source>
        <dbReference type="Proteomes" id="UP000636800"/>
    </source>
</evidence>
<feature type="compositionally biased region" description="Polar residues" evidence="1">
    <location>
        <begin position="1"/>
        <end position="10"/>
    </location>
</feature>